<evidence type="ECO:0000313" key="1">
    <source>
        <dbReference type="EMBL" id="KAK7590968.1"/>
    </source>
</evidence>
<reference evidence="1 2" key="1">
    <citation type="submission" date="2024-03" db="EMBL/GenBank/DDBJ databases">
        <title>Adaptation during the transition from Ophiocordyceps entomopathogen to insect associate is accompanied by gene loss and intensified selection.</title>
        <authorList>
            <person name="Ward C.M."/>
            <person name="Onetto C.A."/>
            <person name="Borneman A.R."/>
        </authorList>
    </citation>
    <scope>NUCLEOTIDE SEQUENCE [LARGE SCALE GENOMIC DNA]</scope>
    <source>
        <strain evidence="1">AWRI1</strain>
        <tissue evidence="1">Single Adult Female</tissue>
    </source>
</reference>
<proteinExistence type="predicted"/>
<dbReference type="EMBL" id="JBBCAQ010000022">
    <property type="protein sequence ID" value="KAK7590968.1"/>
    <property type="molecule type" value="Genomic_DNA"/>
</dbReference>
<keyword evidence="2" id="KW-1185">Reference proteome</keyword>
<accession>A0AAN9TGG4</accession>
<evidence type="ECO:0000313" key="2">
    <source>
        <dbReference type="Proteomes" id="UP001367676"/>
    </source>
</evidence>
<name>A0AAN9TGG4_9HEMI</name>
<organism evidence="1 2">
    <name type="scientific">Parthenolecanium corni</name>
    <dbReference type="NCBI Taxonomy" id="536013"/>
    <lineage>
        <taxon>Eukaryota</taxon>
        <taxon>Metazoa</taxon>
        <taxon>Ecdysozoa</taxon>
        <taxon>Arthropoda</taxon>
        <taxon>Hexapoda</taxon>
        <taxon>Insecta</taxon>
        <taxon>Pterygota</taxon>
        <taxon>Neoptera</taxon>
        <taxon>Paraneoptera</taxon>
        <taxon>Hemiptera</taxon>
        <taxon>Sternorrhyncha</taxon>
        <taxon>Coccoidea</taxon>
        <taxon>Coccidae</taxon>
        <taxon>Parthenolecanium</taxon>
    </lineage>
</organism>
<dbReference type="Proteomes" id="UP001367676">
    <property type="component" value="Unassembled WGS sequence"/>
</dbReference>
<protein>
    <submittedName>
        <fullName evidence="1">Uncharacterized protein</fullName>
    </submittedName>
</protein>
<comment type="caution">
    <text evidence="1">The sequence shown here is derived from an EMBL/GenBank/DDBJ whole genome shotgun (WGS) entry which is preliminary data.</text>
</comment>
<gene>
    <name evidence="1" type="ORF">V9T40_002581</name>
</gene>
<sequence>MKSSVLTPRVLVRRQKTEGQILWHLMTTPDPSMNERKVVAFRKLVLLRHPFIVDTATTKSGDCVESKKSDIHAALEIDSNVENRKEDAKAKLDVSKNGDAKTIHPSKKSEKVNLYSQNGMPSAVESGFVSFASSSSNSNDETNVSTFRIQQLKSSQESNDYVNFSNSKSFLKVDLKSAIYSRGYLSIWVKVTYRIYEKVSEKDWIGLYYIGKLCLLNF</sequence>
<dbReference type="AlphaFoldDB" id="A0AAN9TGG4"/>